<accession>A0A0U5BH13</accession>
<dbReference type="PANTHER" id="PTHR10815">
    <property type="entry name" value="METHYLATED-DNA--PROTEIN-CYSTEINE METHYLTRANSFERASE"/>
    <property type="match status" value="1"/>
</dbReference>
<dbReference type="PANTHER" id="PTHR10815:SF13">
    <property type="entry name" value="METHYLATED-DNA--PROTEIN-CYSTEINE METHYLTRANSFERASE"/>
    <property type="match status" value="1"/>
</dbReference>
<dbReference type="EC" id="2.1.1.63" evidence="8"/>
<protein>
    <submittedName>
        <fullName evidence="8">Methylated-DNA-[protein]-cysteine S-methyltransferase</fullName>
        <ecNumber evidence="8">2.1.1.63</ecNumber>
    </submittedName>
</protein>
<sequence length="173" mass="18878">MCHLLEYCSVLNHPRKCLTMPQLSLHSPLGPLTLSEEDGKIISLDWGWGRDQTETPLLCQAREWLDQWFDDPAALGAFPFPLEPYGTAYQKKVWALLQDIPVGATTTYGELAQKAGGSPQSVGQAVGRNPIPILIPCHRVLARNGLGGYSGDGGVDDKVWLLELEGVDLPTKA</sequence>
<dbReference type="EMBL" id="LN609302">
    <property type="protein sequence ID" value="CEF53920.1"/>
    <property type="molecule type" value="Genomic_DNA"/>
</dbReference>
<keyword evidence="3 8" id="KW-0808">Transferase</keyword>
<dbReference type="InterPro" id="IPR014048">
    <property type="entry name" value="MethylDNA_cys_MeTrfase_DNA-bd"/>
</dbReference>
<dbReference type="InterPro" id="IPR001497">
    <property type="entry name" value="MethylDNA_cys_MeTrfase_AS"/>
</dbReference>
<proteinExistence type="predicted"/>
<dbReference type="CDD" id="cd06445">
    <property type="entry name" value="ATase"/>
    <property type="match status" value="1"/>
</dbReference>
<dbReference type="InterPro" id="IPR036631">
    <property type="entry name" value="MGMT_N_sf"/>
</dbReference>
<dbReference type="Proteomes" id="UP000068250">
    <property type="component" value="Chromosome I"/>
</dbReference>
<dbReference type="STRING" id="431306.AGA_482"/>
<feature type="domain" description="Methylated-DNA-[protein]-cysteine S-methyltransferase DNA binding" evidence="7">
    <location>
        <begin position="89"/>
        <end position="167"/>
    </location>
</feature>
<dbReference type="NCBIfam" id="TIGR00589">
    <property type="entry name" value="ogt"/>
    <property type="match status" value="1"/>
</dbReference>
<dbReference type="GO" id="GO:0003908">
    <property type="term" value="F:methylated-DNA-[protein]-cysteine S-methyltransferase activity"/>
    <property type="evidence" value="ECO:0007669"/>
    <property type="project" value="UniProtKB-EC"/>
</dbReference>
<organism evidence="8 9">
    <name type="scientific">Acetobacter ghanensis</name>
    <dbReference type="NCBI Taxonomy" id="431306"/>
    <lineage>
        <taxon>Bacteria</taxon>
        <taxon>Pseudomonadati</taxon>
        <taxon>Pseudomonadota</taxon>
        <taxon>Alphaproteobacteria</taxon>
        <taxon>Acetobacterales</taxon>
        <taxon>Acetobacteraceae</taxon>
        <taxon>Acetobacter</taxon>
    </lineage>
</organism>
<dbReference type="Gene3D" id="1.10.10.10">
    <property type="entry name" value="Winged helix-like DNA-binding domain superfamily/Winged helix DNA-binding domain"/>
    <property type="match status" value="1"/>
</dbReference>
<dbReference type="PROSITE" id="PS00374">
    <property type="entry name" value="MGMT"/>
    <property type="match status" value="1"/>
</dbReference>
<comment type="catalytic activity">
    <reaction evidence="6">
        <text>a 6-O-methyl-2'-deoxyguanosine in DNA + L-cysteinyl-[protein] = S-methyl-L-cysteinyl-[protein] + a 2'-deoxyguanosine in DNA</text>
        <dbReference type="Rhea" id="RHEA:24000"/>
        <dbReference type="Rhea" id="RHEA-COMP:10131"/>
        <dbReference type="Rhea" id="RHEA-COMP:10132"/>
        <dbReference type="Rhea" id="RHEA-COMP:11367"/>
        <dbReference type="Rhea" id="RHEA-COMP:11368"/>
        <dbReference type="ChEBI" id="CHEBI:29950"/>
        <dbReference type="ChEBI" id="CHEBI:82612"/>
        <dbReference type="ChEBI" id="CHEBI:85445"/>
        <dbReference type="ChEBI" id="CHEBI:85448"/>
        <dbReference type="EC" id="2.1.1.63"/>
    </reaction>
</comment>
<evidence type="ECO:0000256" key="5">
    <source>
        <dbReference type="ARBA" id="ARBA00023204"/>
    </source>
</evidence>
<dbReference type="InterPro" id="IPR036388">
    <property type="entry name" value="WH-like_DNA-bd_sf"/>
</dbReference>
<keyword evidence="5" id="KW-0234">DNA repair</keyword>
<evidence type="ECO:0000256" key="1">
    <source>
        <dbReference type="ARBA" id="ARBA00001286"/>
    </source>
</evidence>
<evidence type="ECO:0000256" key="2">
    <source>
        <dbReference type="ARBA" id="ARBA00022603"/>
    </source>
</evidence>
<dbReference type="GO" id="GO:0032259">
    <property type="term" value="P:methylation"/>
    <property type="evidence" value="ECO:0007669"/>
    <property type="project" value="UniProtKB-KW"/>
</dbReference>
<dbReference type="PATRIC" id="fig|431306.5.peg.456"/>
<dbReference type="Pfam" id="PF01035">
    <property type="entry name" value="DNA_binding_1"/>
    <property type="match status" value="1"/>
</dbReference>
<dbReference type="AlphaFoldDB" id="A0A0U5BH13"/>
<keyword evidence="2 8" id="KW-0489">Methyltransferase</keyword>
<evidence type="ECO:0000313" key="8">
    <source>
        <dbReference type="EMBL" id="CEF53920.1"/>
    </source>
</evidence>
<evidence type="ECO:0000256" key="4">
    <source>
        <dbReference type="ARBA" id="ARBA00022763"/>
    </source>
</evidence>
<dbReference type="GO" id="GO:0006281">
    <property type="term" value="P:DNA repair"/>
    <property type="evidence" value="ECO:0007669"/>
    <property type="project" value="UniProtKB-KW"/>
</dbReference>
<evidence type="ECO:0000256" key="3">
    <source>
        <dbReference type="ARBA" id="ARBA00022679"/>
    </source>
</evidence>
<keyword evidence="4" id="KW-0227">DNA damage</keyword>
<evidence type="ECO:0000256" key="6">
    <source>
        <dbReference type="ARBA" id="ARBA00049348"/>
    </source>
</evidence>
<evidence type="ECO:0000313" key="9">
    <source>
        <dbReference type="Proteomes" id="UP000068250"/>
    </source>
</evidence>
<gene>
    <name evidence="8" type="primary">ogt</name>
    <name evidence="8" type="ORF">AGA_482</name>
</gene>
<dbReference type="SUPFAM" id="SSF53155">
    <property type="entry name" value="Methylated DNA-protein cysteine methyltransferase domain"/>
    <property type="match status" value="1"/>
</dbReference>
<reference evidence="9" key="1">
    <citation type="submission" date="2014-09" db="EMBL/GenBank/DDBJ databases">
        <authorList>
            <person name="Illeghems K.G."/>
        </authorList>
    </citation>
    <scope>NUCLEOTIDE SEQUENCE [LARGE SCALE GENOMIC DNA]</scope>
    <source>
        <strain evidence="9">LMG 23848T</strain>
    </source>
</reference>
<name>A0A0U5BH13_9PROT</name>
<dbReference type="SUPFAM" id="SSF46767">
    <property type="entry name" value="Methylated DNA-protein cysteine methyltransferase, C-terminal domain"/>
    <property type="match status" value="1"/>
</dbReference>
<comment type="catalytic activity">
    <reaction evidence="1">
        <text>a 4-O-methyl-thymidine in DNA + L-cysteinyl-[protein] = a thymidine in DNA + S-methyl-L-cysteinyl-[protein]</text>
        <dbReference type="Rhea" id="RHEA:53428"/>
        <dbReference type="Rhea" id="RHEA-COMP:10131"/>
        <dbReference type="Rhea" id="RHEA-COMP:10132"/>
        <dbReference type="Rhea" id="RHEA-COMP:13555"/>
        <dbReference type="Rhea" id="RHEA-COMP:13556"/>
        <dbReference type="ChEBI" id="CHEBI:29950"/>
        <dbReference type="ChEBI" id="CHEBI:82612"/>
        <dbReference type="ChEBI" id="CHEBI:137386"/>
        <dbReference type="ChEBI" id="CHEBI:137387"/>
        <dbReference type="EC" id="2.1.1.63"/>
    </reaction>
</comment>
<dbReference type="InterPro" id="IPR036217">
    <property type="entry name" value="MethylDNA_cys_MeTrfase_DNAb"/>
</dbReference>
<evidence type="ECO:0000259" key="7">
    <source>
        <dbReference type="Pfam" id="PF01035"/>
    </source>
</evidence>